<dbReference type="KEGG" id="mic:Mic7113_0455"/>
<dbReference type="eggNOG" id="COG1357">
    <property type="taxonomic scope" value="Bacteria"/>
</dbReference>
<dbReference type="AlphaFoldDB" id="K9W9C4"/>
<dbReference type="STRING" id="1173027.Mic7113_0455"/>
<keyword evidence="3" id="KW-1185">Reference proteome</keyword>
<feature type="chain" id="PRO_5003937982" evidence="1">
    <location>
        <begin position="24"/>
        <end position="96"/>
    </location>
</feature>
<keyword evidence="1" id="KW-0732">Signal</keyword>
<evidence type="ECO:0000313" key="2">
    <source>
        <dbReference type="EMBL" id="AFZ16374.1"/>
    </source>
</evidence>
<protein>
    <submittedName>
        <fullName evidence="2">Putative low-complexity protein</fullName>
    </submittedName>
</protein>
<dbReference type="EMBL" id="CP003630">
    <property type="protein sequence ID" value="AFZ16374.1"/>
    <property type="molecule type" value="Genomic_DNA"/>
</dbReference>
<dbReference type="InterPro" id="IPR051082">
    <property type="entry name" value="Pentapeptide-BTB/POZ_domain"/>
</dbReference>
<dbReference type="SUPFAM" id="SSF141571">
    <property type="entry name" value="Pentapeptide repeat-like"/>
    <property type="match status" value="1"/>
</dbReference>
<dbReference type="RefSeq" id="WP_015180538.1">
    <property type="nucleotide sequence ID" value="NC_019738.1"/>
</dbReference>
<dbReference type="PANTHER" id="PTHR14136:SF17">
    <property type="entry name" value="BTB_POZ DOMAIN-CONTAINING PROTEIN KCTD9"/>
    <property type="match status" value="1"/>
</dbReference>
<dbReference type="PATRIC" id="fig|1173027.3.peg.502"/>
<reference evidence="2 3" key="1">
    <citation type="submission" date="2012-06" db="EMBL/GenBank/DDBJ databases">
        <title>Finished chromosome of genome of Microcoleus sp. PCC 7113.</title>
        <authorList>
            <consortium name="US DOE Joint Genome Institute"/>
            <person name="Gugger M."/>
            <person name="Coursin T."/>
            <person name="Rippka R."/>
            <person name="Tandeau De Marsac N."/>
            <person name="Huntemann M."/>
            <person name="Wei C.-L."/>
            <person name="Han J."/>
            <person name="Detter J.C."/>
            <person name="Han C."/>
            <person name="Tapia R."/>
            <person name="Chen A."/>
            <person name="Kyrpides N."/>
            <person name="Mavromatis K."/>
            <person name="Markowitz V."/>
            <person name="Szeto E."/>
            <person name="Ivanova N."/>
            <person name="Pagani I."/>
            <person name="Pati A."/>
            <person name="Goodwin L."/>
            <person name="Nordberg H.P."/>
            <person name="Cantor M.N."/>
            <person name="Hua S.X."/>
            <person name="Woyke T."/>
            <person name="Kerfeld C.A."/>
        </authorList>
    </citation>
    <scope>NUCLEOTIDE SEQUENCE [LARGE SCALE GENOMIC DNA]</scope>
    <source>
        <strain evidence="2 3">PCC 7113</strain>
    </source>
</reference>
<sequence length="96" mass="10191">MRRRFLAITILLTTIGLTAPAVAKSYEPNHLKRLLETKQCPGCDLSSADLRGANLSYADLRGANLSNANLSNADLRGANLTGANLTKANLKGAKLP</sequence>
<accession>K9W9C4</accession>
<dbReference type="PANTHER" id="PTHR14136">
    <property type="entry name" value="BTB_POZ DOMAIN-CONTAINING PROTEIN KCTD9"/>
    <property type="match status" value="1"/>
</dbReference>
<evidence type="ECO:0000256" key="1">
    <source>
        <dbReference type="SAM" id="SignalP"/>
    </source>
</evidence>
<proteinExistence type="predicted"/>
<dbReference type="HOGENOM" id="CLU_033401_6_4_3"/>
<organism evidence="2 3">
    <name type="scientific">Allocoleopsis franciscana PCC 7113</name>
    <dbReference type="NCBI Taxonomy" id="1173027"/>
    <lineage>
        <taxon>Bacteria</taxon>
        <taxon>Bacillati</taxon>
        <taxon>Cyanobacteriota</taxon>
        <taxon>Cyanophyceae</taxon>
        <taxon>Coleofasciculales</taxon>
        <taxon>Coleofasciculaceae</taxon>
        <taxon>Allocoleopsis</taxon>
        <taxon>Allocoleopsis franciscana</taxon>
    </lineage>
</organism>
<name>K9W9C4_9CYAN</name>
<dbReference type="Gene3D" id="2.160.20.80">
    <property type="entry name" value="E3 ubiquitin-protein ligase SopA"/>
    <property type="match status" value="1"/>
</dbReference>
<dbReference type="OrthoDB" id="454650at2"/>
<dbReference type="Proteomes" id="UP000010471">
    <property type="component" value="Chromosome"/>
</dbReference>
<evidence type="ECO:0000313" key="3">
    <source>
        <dbReference type="Proteomes" id="UP000010471"/>
    </source>
</evidence>
<dbReference type="Pfam" id="PF00805">
    <property type="entry name" value="Pentapeptide"/>
    <property type="match status" value="1"/>
</dbReference>
<feature type="signal peptide" evidence="1">
    <location>
        <begin position="1"/>
        <end position="23"/>
    </location>
</feature>
<dbReference type="InterPro" id="IPR001646">
    <property type="entry name" value="5peptide_repeat"/>
</dbReference>
<gene>
    <name evidence="2" type="ORF">Mic7113_0455</name>
</gene>